<evidence type="ECO:0000256" key="1">
    <source>
        <dbReference type="SAM" id="Phobius"/>
    </source>
</evidence>
<evidence type="ECO:0000313" key="3">
    <source>
        <dbReference type="Proteomes" id="UP000002640"/>
    </source>
</evidence>
<evidence type="ECO:0000313" key="2">
    <source>
        <dbReference type="EMBL" id="EGZ20398.1"/>
    </source>
</evidence>
<keyword evidence="1" id="KW-0472">Membrane</keyword>
<dbReference type="RefSeq" id="XP_009523115.1">
    <property type="nucleotide sequence ID" value="XM_009524820.1"/>
</dbReference>
<dbReference type="AlphaFoldDB" id="G4Z7J5"/>
<reference evidence="2 3" key="1">
    <citation type="journal article" date="2006" name="Science">
        <title>Phytophthora genome sequences uncover evolutionary origins and mechanisms of pathogenesis.</title>
        <authorList>
            <person name="Tyler B.M."/>
            <person name="Tripathy S."/>
            <person name="Zhang X."/>
            <person name="Dehal P."/>
            <person name="Jiang R.H."/>
            <person name="Aerts A."/>
            <person name="Arredondo F.D."/>
            <person name="Baxter L."/>
            <person name="Bensasson D."/>
            <person name="Beynon J.L."/>
            <person name="Chapman J."/>
            <person name="Damasceno C.M."/>
            <person name="Dorrance A.E."/>
            <person name="Dou D."/>
            <person name="Dickerman A.W."/>
            <person name="Dubchak I.L."/>
            <person name="Garbelotto M."/>
            <person name="Gijzen M."/>
            <person name="Gordon S.G."/>
            <person name="Govers F."/>
            <person name="Grunwald N.J."/>
            <person name="Huang W."/>
            <person name="Ivors K.L."/>
            <person name="Jones R.W."/>
            <person name="Kamoun S."/>
            <person name="Krampis K."/>
            <person name="Lamour K.H."/>
            <person name="Lee M.K."/>
            <person name="McDonald W.H."/>
            <person name="Medina M."/>
            <person name="Meijer H.J."/>
            <person name="Nordberg E.K."/>
            <person name="Maclean D.J."/>
            <person name="Ospina-Giraldo M.D."/>
            <person name="Morris P.F."/>
            <person name="Phuntumart V."/>
            <person name="Putnam N.H."/>
            <person name="Rash S."/>
            <person name="Rose J.K."/>
            <person name="Sakihama Y."/>
            <person name="Salamov A.A."/>
            <person name="Savidor A."/>
            <person name="Scheuring C.F."/>
            <person name="Smith B.M."/>
            <person name="Sobral B.W."/>
            <person name="Terry A."/>
            <person name="Torto-Alalibo T.A."/>
            <person name="Win J."/>
            <person name="Xu Z."/>
            <person name="Zhang H."/>
            <person name="Grigoriev I.V."/>
            <person name="Rokhsar D.S."/>
            <person name="Boore J.L."/>
        </authorList>
    </citation>
    <scope>NUCLEOTIDE SEQUENCE [LARGE SCALE GENOMIC DNA]</scope>
    <source>
        <strain evidence="2 3">P6497</strain>
    </source>
</reference>
<proteinExistence type="predicted"/>
<dbReference type="Proteomes" id="UP000002640">
    <property type="component" value="Unassembled WGS sequence"/>
</dbReference>
<feature type="non-terminal residue" evidence="2">
    <location>
        <position position="89"/>
    </location>
</feature>
<dbReference type="KEGG" id="psoj:PHYSODRAFT_376602"/>
<feature type="non-terminal residue" evidence="2">
    <location>
        <position position="1"/>
    </location>
</feature>
<sequence length="89" mass="10270">ERLSRLWSASYVSYRGGRYSTERLLALDRYTRTASLPRVVCVYLWVLVPVQVAVIGQEAVPLQEPSVKWYGHYGFWVRLTVVVATVFYA</sequence>
<dbReference type="EMBL" id="JH159153">
    <property type="protein sequence ID" value="EGZ20398.1"/>
    <property type="molecule type" value="Genomic_DNA"/>
</dbReference>
<dbReference type="InParanoid" id="G4Z7J5"/>
<organism evidence="2 3">
    <name type="scientific">Phytophthora sojae (strain P6497)</name>
    <name type="common">Soybean stem and root rot agent</name>
    <name type="synonym">Phytophthora megasperma f. sp. glycines</name>
    <dbReference type="NCBI Taxonomy" id="1094619"/>
    <lineage>
        <taxon>Eukaryota</taxon>
        <taxon>Sar</taxon>
        <taxon>Stramenopiles</taxon>
        <taxon>Oomycota</taxon>
        <taxon>Peronosporomycetes</taxon>
        <taxon>Peronosporales</taxon>
        <taxon>Peronosporaceae</taxon>
        <taxon>Phytophthora</taxon>
    </lineage>
</organism>
<name>G4Z7J5_PHYSP</name>
<keyword evidence="1" id="KW-1133">Transmembrane helix</keyword>
<dbReference type="GeneID" id="20650555"/>
<gene>
    <name evidence="2" type="ORF">PHYSODRAFT_376602</name>
</gene>
<protein>
    <submittedName>
        <fullName evidence="2">Uncharacterized protein</fullName>
    </submittedName>
</protein>
<keyword evidence="1" id="KW-0812">Transmembrane</keyword>
<keyword evidence="3" id="KW-1185">Reference proteome</keyword>
<feature type="transmembrane region" description="Helical" evidence="1">
    <location>
        <begin position="39"/>
        <end position="57"/>
    </location>
</feature>
<accession>G4Z7J5</accession>
<feature type="transmembrane region" description="Helical" evidence="1">
    <location>
        <begin position="69"/>
        <end position="88"/>
    </location>
</feature>